<dbReference type="PROSITE" id="PS50109">
    <property type="entry name" value="HIS_KIN"/>
    <property type="match status" value="1"/>
</dbReference>
<keyword evidence="5" id="KW-0812">Transmembrane</keyword>
<gene>
    <name evidence="8" type="ORF">EGT74_11690</name>
</gene>
<sequence>MPIRFLVLLILCLQVQLATFAEEPRVVYNDSSKLMQIGRYLELFRDSTNQLTIDQVRKQAFTAAGTDVPNLQISPFSNWARFVITNETGLNRLMLEVEYPTIDEITLYEVSPGGGYKIVELGQFQPYKNRPYDHQNYIFPLDLARGESREFYLKVKAGEQAQLPMYLGGESALNAKNNERNFIFGLYIGIILVMALYNLFIYLTIRDRSYLVYVSYIVCVGLTQASQQGYTFRFLWPNNIWLATHDTLIIPILNGITAALFIQSFLHTREKYKLGHNILTGVIVAYSLVFIPTFLDKYFIANMMAQMIAMAASLLAIFVGYKVARRGFIPARYFLVAWSIFLTSVCIFVLRNFNILPYNDFTYYALQVGSAAEVTLLSFALANKINIYRKEKEESQAMALRISQENEQLVREQNVILEAKVLERTEALQNSNVELNKALSNLKEAQTQLVEAEKMASLGQLTAGIAHEINNPINFVTSNIKPLKLDFEDLKNLLKRYEAIKSPDNIEEKLADIEQFKQQIDIDYVHSEIDTLIRGIEDGANRTAEIVKGLRTFSRLDESDLKFVDLHEGLNSTMVLLRNNIPKNVEVIYNYGELPKIECFAGKLNQVFLNIINNALNAIKMKPEQGQESLTISTRYLEADKLVSISIKDSGIGMTDKVKEKIFEPFFTTKDVGEGTGLGLSIVFSIIEKHHGRILVESEPGKGAEFIIYLPLHVPIVPSVQSQSQSQMS</sequence>
<dbReference type="Pfam" id="PF07695">
    <property type="entry name" value="7TMR-DISM_7TM"/>
    <property type="match status" value="1"/>
</dbReference>
<dbReference type="PANTHER" id="PTHR43065">
    <property type="entry name" value="SENSOR HISTIDINE KINASE"/>
    <property type="match status" value="1"/>
</dbReference>
<dbReference type="InterPro" id="IPR003661">
    <property type="entry name" value="HisK_dim/P_dom"/>
</dbReference>
<comment type="catalytic activity">
    <reaction evidence="1">
        <text>ATP + protein L-histidine = ADP + protein N-phospho-L-histidine.</text>
        <dbReference type="EC" id="2.7.13.3"/>
    </reaction>
</comment>
<evidence type="ECO:0000259" key="7">
    <source>
        <dbReference type="PROSITE" id="PS50109"/>
    </source>
</evidence>
<protein>
    <recommendedName>
        <fullName evidence="2">histidine kinase</fullName>
        <ecNumber evidence="2">2.7.13.3</ecNumber>
    </recommendedName>
</protein>
<reference evidence="8 9" key="1">
    <citation type="submission" date="2018-11" db="EMBL/GenBank/DDBJ databases">
        <title>Chitinophaga lutea sp.nov., isolate from arsenic contaminated soil.</title>
        <authorList>
            <person name="Zong Y."/>
        </authorList>
    </citation>
    <scope>NUCLEOTIDE SEQUENCE [LARGE SCALE GENOMIC DNA]</scope>
    <source>
        <strain evidence="8 9">ZY74</strain>
    </source>
</reference>
<dbReference type="InterPro" id="IPR003594">
    <property type="entry name" value="HATPase_dom"/>
</dbReference>
<dbReference type="Gene3D" id="1.10.287.130">
    <property type="match status" value="1"/>
</dbReference>
<evidence type="ECO:0000256" key="2">
    <source>
        <dbReference type="ARBA" id="ARBA00012438"/>
    </source>
</evidence>
<dbReference type="InterPro" id="IPR011622">
    <property type="entry name" value="7TMR_DISM_rcpt_extracell_dom2"/>
</dbReference>
<feature type="transmembrane region" description="Helical" evidence="5">
    <location>
        <begin position="278"/>
        <end position="295"/>
    </location>
</feature>
<organism evidence="8 9">
    <name type="scientific">Chitinophaga lutea</name>
    <dbReference type="NCBI Taxonomy" id="2488634"/>
    <lineage>
        <taxon>Bacteria</taxon>
        <taxon>Pseudomonadati</taxon>
        <taxon>Bacteroidota</taxon>
        <taxon>Chitinophagia</taxon>
        <taxon>Chitinophagales</taxon>
        <taxon>Chitinophagaceae</taxon>
        <taxon>Chitinophaga</taxon>
    </lineage>
</organism>
<dbReference type="Gene3D" id="3.30.565.10">
    <property type="entry name" value="Histidine kinase-like ATPase, C-terminal domain"/>
    <property type="match status" value="1"/>
</dbReference>
<evidence type="ECO:0000256" key="1">
    <source>
        <dbReference type="ARBA" id="ARBA00000085"/>
    </source>
</evidence>
<dbReference type="CDD" id="cd00082">
    <property type="entry name" value="HisKA"/>
    <property type="match status" value="1"/>
</dbReference>
<feature type="transmembrane region" description="Helical" evidence="5">
    <location>
        <begin position="247"/>
        <end position="266"/>
    </location>
</feature>
<dbReference type="EC" id="2.7.13.3" evidence="2"/>
<keyword evidence="4" id="KW-0175">Coiled coil</keyword>
<dbReference type="PRINTS" id="PR00344">
    <property type="entry name" value="BCTRLSENSOR"/>
</dbReference>
<dbReference type="EMBL" id="RPDH01000001">
    <property type="protein sequence ID" value="RPE14134.1"/>
    <property type="molecule type" value="Genomic_DNA"/>
</dbReference>
<keyword evidence="9" id="KW-1185">Reference proteome</keyword>
<keyword evidence="3" id="KW-0597">Phosphoprotein</keyword>
<dbReference type="InterPro" id="IPR004358">
    <property type="entry name" value="Sig_transdc_His_kin-like_C"/>
</dbReference>
<feature type="signal peptide" evidence="6">
    <location>
        <begin position="1"/>
        <end position="21"/>
    </location>
</feature>
<dbReference type="SMART" id="SM00388">
    <property type="entry name" value="HisKA"/>
    <property type="match status" value="1"/>
</dbReference>
<evidence type="ECO:0000256" key="5">
    <source>
        <dbReference type="SAM" id="Phobius"/>
    </source>
</evidence>
<dbReference type="Proteomes" id="UP000278351">
    <property type="component" value="Unassembled WGS sequence"/>
</dbReference>
<keyword evidence="5" id="KW-1133">Transmembrane helix</keyword>
<keyword evidence="5" id="KW-0472">Membrane</keyword>
<feature type="transmembrane region" description="Helical" evidence="5">
    <location>
        <begin position="333"/>
        <end position="350"/>
    </location>
</feature>
<dbReference type="Pfam" id="PF07696">
    <property type="entry name" value="7TMR-DISMED2"/>
    <property type="match status" value="1"/>
</dbReference>
<feature type="transmembrane region" description="Helical" evidence="5">
    <location>
        <begin position="182"/>
        <end position="203"/>
    </location>
</feature>
<evidence type="ECO:0000256" key="3">
    <source>
        <dbReference type="ARBA" id="ARBA00022553"/>
    </source>
</evidence>
<comment type="caution">
    <text evidence="8">The sequence shown here is derived from an EMBL/GenBank/DDBJ whole genome shotgun (WGS) entry which is preliminary data.</text>
</comment>
<feature type="transmembrane region" description="Helical" evidence="5">
    <location>
        <begin position="301"/>
        <end position="321"/>
    </location>
</feature>
<proteinExistence type="predicted"/>
<evidence type="ECO:0000256" key="6">
    <source>
        <dbReference type="SAM" id="SignalP"/>
    </source>
</evidence>
<dbReference type="InterPro" id="IPR036890">
    <property type="entry name" value="HATPase_C_sf"/>
</dbReference>
<evidence type="ECO:0000313" key="8">
    <source>
        <dbReference type="EMBL" id="RPE14134.1"/>
    </source>
</evidence>
<dbReference type="SMART" id="SM00387">
    <property type="entry name" value="HATPase_c"/>
    <property type="match status" value="1"/>
</dbReference>
<evidence type="ECO:0000313" key="9">
    <source>
        <dbReference type="Proteomes" id="UP000278351"/>
    </source>
</evidence>
<dbReference type="InterPro" id="IPR036097">
    <property type="entry name" value="HisK_dim/P_sf"/>
</dbReference>
<dbReference type="Pfam" id="PF02518">
    <property type="entry name" value="HATPase_c"/>
    <property type="match status" value="1"/>
</dbReference>
<dbReference type="PANTHER" id="PTHR43065:SF50">
    <property type="entry name" value="HISTIDINE KINASE"/>
    <property type="match status" value="1"/>
</dbReference>
<dbReference type="InterPro" id="IPR011623">
    <property type="entry name" value="7TMR_DISM_rcpt_extracell_dom1"/>
</dbReference>
<dbReference type="GO" id="GO:0000155">
    <property type="term" value="F:phosphorelay sensor kinase activity"/>
    <property type="evidence" value="ECO:0007669"/>
    <property type="project" value="InterPro"/>
</dbReference>
<keyword evidence="6" id="KW-0732">Signal</keyword>
<feature type="domain" description="Histidine kinase" evidence="7">
    <location>
        <begin position="464"/>
        <end position="714"/>
    </location>
</feature>
<name>A0A3N4QRC6_9BACT</name>
<feature type="coiled-coil region" evidence="4">
    <location>
        <begin position="425"/>
        <end position="455"/>
    </location>
</feature>
<dbReference type="AlphaFoldDB" id="A0A3N4QRC6"/>
<feature type="transmembrane region" description="Helical" evidence="5">
    <location>
        <begin position="210"/>
        <end position="227"/>
    </location>
</feature>
<dbReference type="InterPro" id="IPR005467">
    <property type="entry name" value="His_kinase_dom"/>
</dbReference>
<feature type="chain" id="PRO_5018143222" description="histidine kinase" evidence="6">
    <location>
        <begin position="22"/>
        <end position="729"/>
    </location>
</feature>
<evidence type="ECO:0000256" key="4">
    <source>
        <dbReference type="SAM" id="Coils"/>
    </source>
</evidence>
<dbReference type="SUPFAM" id="SSF55874">
    <property type="entry name" value="ATPase domain of HSP90 chaperone/DNA topoisomerase II/histidine kinase"/>
    <property type="match status" value="1"/>
</dbReference>
<dbReference type="Gene3D" id="2.60.40.2380">
    <property type="match status" value="1"/>
</dbReference>
<accession>A0A3N4QRC6</accession>
<dbReference type="SUPFAM" id="SSF47384">
    <property type="entry name" value="Homodimeric domain of signal transducing histidine kinase"/>
    <property type="match status" value="1"/>
</dbReference>